<reference evidence="1" key="1">
    <citation type="submission" date="2014-09" db="EMBL/GenBank/DDBJ databases">
        <authorList>
            <person name="Magalhaes I.L.F."/>
            <person name="Oliveira U."/>
            <person name="Santos F.R."/>
            <person name="Vidigal T.H.D.A."/>
            <person name="Brescovit A.D."/>
            <person name="Santos A.J."/>
        </authorList>
    </citation>
    <scope>NUCLEOTIDE SEQUENCE</scope>
    <source>
        <tissue evidence="1">Shoot tissue taken approximately 20 cm above the soil surface</tissue>
    </source>
</reference>
<dbReference type="AlphaFoldDB" id="A0A0A9ETD9"/>
<name>A0A0A9ETD9_ARUDO</name>
<accession>A0A0A9ETD9</accession>
<proteinExistence type="predicted"/>
<protein>
    <submittedName>
        <fullName evidence="1">Uncharacterized protein</fullName>
    </submittedName>
</protein>
<evidence type="ECO:0000313" key="1">
    <source>
        <dbReference type="EMBL" id="JAD99297.1"/>
    </source>
</evidence>
<dbReference type="EMBL" id="GBRH01198598">
    <property type="protein sequence ID" value="JAD99297.1"/>
    <property type="molecule type" value="Transcribed_RNA"/>
</dbReference>
<reference evidence="1" key="2">
    <citation type="journal article" date="2015" name="Data Brief">
        <title>Shoot transcriptome of the giant reed, Arundo donax.</title>
        <authorList>
            <person name="Barrero R.A."/>
            <person name="Guerrero F.D."/>
            <person name="Moolhuijzen P."/>
            <person name="Goolsby J.A."/>
            <person name="Tidwell J."/>
            <person name="Bellgard S.E."/>
            <person name="Bellgard M.I."/>
        </authorList>
    </citation>
    <scope>NUCLEOTIDE SEQUENCE</scope>
    <source>
        <tissue evidence="1">Shoot tissue taken approximately 20 cm above the soil surface</tissue>
    </source>
</reference>
<sequence length="62" mass="7197">MVIKSRALHGISEYQQKFLLSLKHNMPWKDAATKNDRCPKLETHLQSIKYYARDDTGGNHVL</sequence>
<organism evidence="1">
    <name type="scientific">Arundo donax</name>
    <name type="common">Giant reed</name>
    <name type="synonym">Donax arundinaceus</name>
    <dbReference type="NCBI Taxonomy" id="35708"/>
    <lineage>
        <taxon>Eukaryota</taxon>
        <taxon>Viridiplantae</taxon>
        <taxon>Streptophyta</taxon>
        <taxon>Embryophyta</taxon>
        <taxon>Tracheophyta</taxon>
        <taxon>Spermatophyta</taxon>
        <taxon>Magnoliopsida</taxon>
        <taxon>Liliopsida</taxon>
        <taxon>Poales</taxon>
        <taxon>Poaceae</taxon>
        <taxon>PACMAD clade</taxon>
        <taxon>Arundinoideae</taxon>
        <taxon>Arundineae</taxon>
        <taxon>Arundo</taxon>
    </lineage>
</organism>